<keyword evidence="8" id="KW-0157">Chromophore</keyword>
<evidence type="ECO:0000256" key="9">
    <source>
        <dbReference type="ARBA" id="ARBA00023125"/>
    </source>
</evidence>
<evidence type="ECO:0000256" key="3">
    <source>
        <dbReference type="ARBA" id="ARBA00013149"/>
    </source>
</evidence>
<keyword evidence="11" id="KW-0456">Lyase</keyword>
<evidence type="ECO:0000256" key="11">
    <source>
        <dbReference type="ARBA" id="ARBA00023239"/>
    </source>
</evidence>
<dbReference type="InterPro" id="IPR036155">
    <property type="entry name" value="Crypto/Photolyase_N_sf"/>
</dbReference>
<keyword evidence="9" id="KW-0238">DNA-binding</keyword>
<dbReference type="GO" id="GO:0003904">
    <property type="term" value="F:deoxyribodipyrimidine photo-lyase activity"/>
    <property type="evidence" value="ECO:0007669"/>
    <property type="project" value="UniProtKB-EC"/>
</dbReference>
<evidence type="ECO:0000313" key="19">
    <source>
        <dbReference type="Proteomes" id="UP000265140"/>
    </source>
</evidence>
<keyword evidence="7" id="KW-0274">FAD</keyword>
<evidence type="ECO:0000256" key="10">
    <source>
        <dbReference type="ARBA" id="ARBA00023204"/>
    </source>
</evidence>
<keyword evidence="10" id="KW-0234">DNA repair</keyword>
<reference evidence="18" key="3">
    <citation type="submission" date="2025-08" db="UniProtKB">
        <authorList>
            <consortium name="Ensembl"/>
        </authorList>
    </citation>
    <scope>IDENTIFICATION</scope>
</reference>
<evidence type="ECO:0000256" key="16">
    <source>
        <dbReference type="SAM" id="MobiDB-lite"/>
    </source>
</evidence>
<evidence type="ECO:0000256" key="7">
    <source>
        <dbReference type="ARBA" id="ARBA00022827"/>
    </source>
</evidence>
<dbReference type="SUPFAM" id="SSF52425">
    <property type="entry name" value="Cryptochrome/photolyase, N-terminal domain"/>
    <property type="match status" value="1"/>
</dbReference>
<evidence type="ECO:0000256" key="14">
    <source>
        <dbReference type="ARBA" id="ARBA00059220"/>
    </source>
</evidence>
<dbReference type="AlphaFoldDB" id="A0A3P9APF5"/>
<dbReference type="Proteomes" id="UP000265140">
    <property type="component" value="Chromosome 3"/>
</dbReference>
<dbReference type="PROSITE" id="PS01084">
    <property type="entry name" value="DNA_PHOTOLYASES_2_2"/>
    <property type="match status" value="1"/>
</dbReference>
<dbReference type="FunFam" id="1.10.579.10:FF:000002">
    <property type="entry name" value="Deoxyribodipyrimidine photolyase"/>
    <property type="match status" value="1"/>
</dbReference>
<keyword evidence="19" id="KW-1185">Reference proteome</keyword>
<evidence type="ECO:0000256" key="8">
    <source>
        <dbReference type="ARBA" id="ARBA00022991"/>
    </source>
</evidence>
<dbReference type="Ensembl" id="ENSELUT00000037437.3">
    <property type="protein sequence ID" value="ENSELUP00000042921.3"/>
    <property type="gene ID" value="ENSELUG00000024336.3"/>
</dbReference>
<comment type="catalytic activity">
    <reaction evidence="13">
        <text>cyclobutadipyrimidine (in DNA) = 2 pyrimidine residues (in DNA).</text>
        <dbReference type="EC" id="4.1.99.3"/>
    </reaction>
</comment>
<keyword evidence="6" id="KW-0227">DNA damage</keyword>
<evidence type="ECO:0000256" key="4">
    <source>
        <dbReference type="ARBA" id="ARBA00014046"/>
    </source>
</evidence>
<dbReference type="Gene3D" id="1.10.579.10">
    <property type="entry name" value="DNA Cyclobutane Dipyrimidine Photolyase, subunit A, domain 3"/>
    <property type="match status" value="1"/>
</dbReference>
<dbReference type="GeneTree" id="ENSGT00390000010302"/>
<dbReference type="FunFam" id="3.40.50.620:FF:000110">
    <property type="entry name" value="Deoxyribodipyrimidine photolyase"/>
    <property type="match status" value="1"/>
</dbReference>
<dbReference type="NCBIfam" id="TIGR00591">
    <property type="entry name" value="phr2"/>
    <property type="match status" value="1"/>
</dbReference>
<dbReference type="InterPro" id="IPR052219">
    <property type="entry name" value="Photolyase_Class-2"/>
</dbReference>
<dbReference type="PROSITE" id="PS01083">
    <property type="entry name" value="DNA_PHOTOLYASES_2_1"/>
    <property type="match status" value="1"/>
</dbReference>
<reference evidence="18" key="4">
    <citation type="submission" date="2025-09" db="UniProtKB">
        <authorList>
            <consortium name="Ensembl"/>
        </authorList>
    </citation>
    <scope>IDENTIFICATION</scope>
</reference>
<dbReference type="InterPro" id="IPR008148">
    <property type="entry name" value="DNA_photolyase_2"/>
</dbReference>
<evidence type="ECO:0000256" key="12">
    <source>
        <dbReference type="ARBA" id="ARBA00031671"/>
    </source>
</evidence>
<dbReference type="InterPro" id="IPR032673">
    <property type="entry name" value="DNA_photolyase_2_CS"/>
</dbReference>
<dbReference type="GO" id="GO:0009650">
    <property type="term" value="P:UV protection"/>
    <property type="evidence" value="ECO:0007669"/>
    <property type="project" value="UniProtKB-ARBA"/>
</dbReference>
<dbReference type="PANTHER" id="PTHR10211">
    <property type="entry name" value="DEOXYRIBODIPYRIMIDINE PHOTOLYASE"/>
    <property type="match status" value="1"/>
</dbReference>
<evidence type="ECO:0000256" key="15">
    <source>
        <dbReference type="ARBA" id="ARBA00083107"/>
    </source>
</evidence>
<dbReference type="PROSITE" id="PS51645">
    <property type="entry name" value="PHR_CRY_ALPHA_BETA"/>
    <property type="match status" value="1"/>
</dbReference>
<dbReference type="PANTHER" id="PTHR10211:SF0">
    <property type="entry name" value="DEOXYRIBODIPYRIMIDINE PHOTO-LYASE"/>
    <property type="match status" value="1"/>
</dbReference>
<comment type="similarity">
    <text evidence="2">Belongs to the DNA photolyase class-2 family.</text>
</comment>
<evidence type="ECO:0000259" key="17">
    <source>
        <dbReference type="PROSITE" id="PS51645"/>
    </source>
</evidence>
<feature type="domain" description="Photolyase/cryptochrome alpha/beta" evidence="17">
    <location>
        <begin position="62"/>
        <end position="196"/>
    </location>
</feature>
<accession>A0A3P9APF5</accession>
<dbReference type="Pfam" id="PF00875">
    <property type="entry name" value="DNA_photolyase"/>
    <property type="match status" value="1"/>
</dbReference>
<evidence type="ECO:0000256" key="2">
    <source>
        <dbReference type="ARBA" id="ARBA00006409"/>
    </source>
</evidence>
<sequence>VTEKRKAPSNKMGNAKKQKLQVAKEGMGESEEVNEHQNQDLKFNKKRMRFLSQTEKMKQGSEGVVYWMNRDHRVQDNWALILAQQLALEGKVPLHICVCLVLPQNSKLATLRHVGFMLRGLEENAKECRALDIQFHLLQGSAGEVLPGFVADWNLGAVVTDFSPLREPLRWLEDVKKGIPLDIPFIQVDAHNVVPCWVASDKQEYAARTIRTKINKLLPEFLTEMPTVGKHPHPAAQTAKPVDWAGLMSSLELDRTVEEVGWARPGTAAGLAMLESFIDQRLKNFATLRNNPNSSALSQLSPWIRFGHLSAQRVVLRVKSCEKKARESVPTFIEELVVRRELTDNFCFYNSNYDSVKGASDWAQKTLKDHAKDPRPYVYSQEQLEKAQTHDKLWNAAQYQMVTEGKMHGFMRMYWAKKILEWTSSPEEALSIAIYLNDRYELDGQDPNGFVGCMWSICGIHDQGWGERPVFGKIRYMNYKGCTRKFDVAQFERKYCPKTA</sequence>
<name>A0A3P9APF5_ESOLU</name>
<feature type="region of interest" description="Disordered" evidence="16">
    <location>
        <begin position="1"/>
        <end position="39"/>
    </location>
</feature>
<dbReference type="GO" id="GO:0003677">
    <property type="term" value="F:DNA binding"/>
    <property type="evidence" value="ECO:0007669"/>
    <property type="project" value="UniProtKB-KW"/>
</dbReference>
<dbReference type="GO" id="GO:0000719">
    <property type="term" value="P:photoreactive repair"/>
    <property type="evidence" value="ECO:0007669"/>
    <property type="project" value="TreeGrafter"/>
</dbReference>
<organism evidence="18 19">
    <name type="scientific">Esox lucius</name>
    <name type="common">Northern pike</name>
    <dbReference type="NCBI Taxonomy" id="8010"/>
    <lineage>
        <taxon>Eukaryota</taxon>
        <taxon>Metazoa</taxon>
        <taxon>Chordata</taxon>
        <taxon>Craniata</taxon>
        <taxon>Vertebrata</taxon>
        <taxon>Euteleostomi</taxon>
        <taxon>Actinopterygii</taxon>
        <taxon>Neopterygii</taxon>
        <taxon>Teleostei</taxon>
        <taxon>Protacanthopterygii</taxon>
        <taxon>Esociformes</taxon>
        <taxon>Esocidae</taxon>
        <taxon>Esox</taxon>
    </lineage>
</organism>
<dbReference type="Gene3D" id="3.40.50.620">
    <property type="entry name" value="HUPs"/>
    <property type="match status" value="1"/>
</dbReference>
<comment type="cofactor">
    <cofactor evidence="1">
        <name>FAD</name>
        <dbReference type="ChEBI" id="CHEBI:57692"/>
    </cofactor>
</comment>
<evidence type="ECO:0000256" key="5">
    <source>
        <dbReference type="ARBA" id="ARBA00022630"/>
    </source>
</evidence>
<dbReference type="InterPro" id="IPR014729">
    <property type="entry name" value="Rossmann-like_a/b/a_fold"/>
</dbReference>
<evidence type="ECO:0000313" key="18">
    <source>
        <dbReference type="Ensembl" id="ENSELUP00000042921.3"/>
    </source>
</evidence>
<reference evidence="19" key="1">
    <citation type="journal article" date="2014" name="PLoS ONE">
        <title>The genome and linkage map of the northern pike (Esox lucius): conserved synteny revealed between the salmonid sister group and the Neoteleostei.</title>
        <authorList>
            <person name="Rondeau E.B."/>
            <person name="Minkley D.R."/>
            <person name="Leong J.S."/>
            <person name="Messmer A.M."/>
            <person name="Jantzen J.R."/>
            <person name="von Schalburg K.R."/>
            <person name="Lemon C."/>
            <person name="Bird N.H."/>
            <person name="Koop B.F."/>
        </authorList>
    </citation>
    <scope>NUCLEOTIDE SEQUENCE</scope>
</reference>
<dbReference type="SUPFAM" id="SSF48173">
    <property type="entry name" value="Cryptochrome/photolyase FAD-binding domain"/>
    <property type="match status" value="1"/>
</dbReference>
<dbReference type="InterPro" id="IPR036134">
    <property type="entry name" value="Crypto/Photolyase_FAD-like_sf"/>
</dbReference>
<reference evidence="18" key="2">
    <citation type="submission" date="2020-02" db="EMBL/GenBank/DDBJ databases">
        <title>Esox lucius (northern pike) genome, fEsoLuc1, primary haplotype.</title>
        <authorList>
            <person name="Myers G."/>
            <person name="Karagic N."/>
            <person name="Meyer A."/>
            <person name="Pippel M."/>
            <person name="Reichard M."/>
            <person name="Winkler S."/>
            <person name="Tracey A."/>
            <person name="Sims Y."/>
            <person name="Howe K."/>
            <person name="Rhie A."/>
            <person name="Formenti G."/>
            <person name="Durbin R."/>
            <person name="Fedrigo O."/>
            <person name="Jarvis E.D."/>
        </authorList>
    </citation>
    <scope>NUCLEOTIDE SEQUENCE [LARGE SCALE GENOMIC DNA]</scope>
</reference>
<protein>
    <recommendedName>
        <fullName evidence="4">Deoxyribodipyrimidine photo-lyase</fullName>
        <ecNumber evidence="3">4.1.99.3</ecNumber>
    </recommendedName>
    <alternativeName>
        <fullName evidence="12">DNA photolyase</fullName>
    </alternativeName>
    <alternativeName>
        <fullName evidence="15">Photoreactivating enzyme</fullName>
    </alternativeName>
</protein>
<proteinExistence type="inferred from homology"/>
<dbReference type="Bgee" id="ENSELUG00000024336">
    <property type="expression patterns" value="Expressed in embryo and 14 other cell types or tissues"/>
</dbReference>
<dbReference type="FunFam" id="1.25.40.80:FF:000004">
    <property type="entry name" value="Deoxyribodipyrimidine photolyase"/>
    <property type="match status" value="1"/>
</dbReference>
<keyword evidence="5" id="KW-0285">Flavoprotein</keyword>
<evidence type="ECO:0000256" key="13">
    <source>
        <dbReference type="ARBA" id="ARBA00033999"/>
    </source>
</evidence>
<evidence type="ECO:0000256" key="6">
    <source>
        <dbReference type="ARBA" id="ARBA00022763"/>
    </source>
</evidence>
<dbReference type="InterPro" id="IPR006050">
    <property type="entry name" value="DNA_photolyase_N"/>
</dbReference>
<comment type="function">
    <text evidence="14">Involved in repair of UV radiation-induced DNA damage. Catalyzes the light-dependent monomerization (300-600 nm) of cyclobutyl pyrimidine dimers (in cis-syn configuration), which are formed between adjacent bases on the same DNA strand upon exposure to ultraviolet radiation.</text>
</comment>
<evidence type="ECO:0000256" key="1">
    <source>
        <dbReference type="ARBA" id="ARBA00001974"/>
    </source>
</evidence>
<dbReference type="EC" id="4.1.99.3" evidence="3"/>
<dbReference type="Gene3D" id="1.25.40.80">
    <property type="match status" value="1"/>
</dbReference>